<name>A0A3M7RTI4_BRAPC</name>
<comment type="caution">
    <text evidence="1">The sequence shown here is derived from an EMBL/GenBank/DDBJ whole genome shotgun (WGS) entry which is preliminary data.</text>
</comment>
<evidence type="ECO:0000313" key="2">
    <source>
        <dbReference type="Proteomes" id="UP000276133"/>
    </source>
</evidence>
<keyword evidence="2" id="KW-1185">Reference proteome</keyword>
<evidence type="ECO:0000313" key="1">
    <source>
        <dbReference type="EMBL" id="RNA26730.1"/>
    </source>
</evidence>
<dbReference type="EMBL" id="REGN01002685">
    <property type="protein sequence ID" value="RNA26730.1"/>
    <property type="molecule type" value="Genomic_DNA"/>
</dbReference>
<proteinExistence type="predicted"/>
<reference evidence="1 2" key="1">
    <citation type="journal article" date="2018" name="Sci. Rep.">
        <title>Genomic signatures of local adaptation to the degree of environmental predictability in rotifers.</title>
        <authorList>
            <person name="Franch-Gras L."/>
            <person name="Hahn C."/>
            <person name="Garcia-Roger E.M."/>
            <person name="Carmona M.J."/>
            <person name="Serra M."/>
            <person name="Gomez A."/>
        </authorList>
    </citation>
    <scope>NUCLEOTIDE SEQUENCE [LARGE SCALE GENOMIC DNA]</scope>
    <source>
        <strain evidence="1">HYR1</strain>
    </source>
</reference>
<dbReference type="AlphaFoldDB" id="A0A3M7RTI4"/>
<protein>
    <submittedName>
        <fullName evidence="1">Uncharacterized protein</fullName>
    </submittedName>
</protein>
<dbReference type="Proteomes" id="UP000276133">
    <property type="component" value="Unassembled WGS sequence"/>
</dbReference>
<sequence length="63" mass="7803">MTKKTLLKYRFNSFYYQIIFLFVKKCFSQFSIRIYFYFETAFIKENHSLINRPNFHNSSSIKI</sequence>
<gene>
    <name evidence="1" type="ORF">BpHYR1_003832</name>
</gene>
<accession>A0A3M7RTI4</accession>
<organism evidence="1 2">
    <name type="scientific">Brachionus plicatilis</name>
    <name type="common">Marine rotifer</name>
    <name type="synonym">Brachionus muelleri</name>
    <dbReference type="NCBI Taxonomy" id="10195"/>
    <lineage>
        <taxon>Eukaryota</taxon>
        <taxon>Metazoa</taxon>
        <taxon>Spiralia</taxon>
        <taxon>Gnathifera</taxon>
        <taxon>Rotifera</taxon>
        <taxon>Eurotatoria</taxon>
        <taxon>Monogononta</taxon>
        <taxon>Pseudotrocha</taxon>
        <taxon>Ploima</taxon>
        <taxon>Brachionidae</taxon>
        <taxon>Brachionus</taxon>
    </lineage>
</organism>